<dbReference type="EC" id="3.1.1.-" evidence="3"/>
<accession>A0A3C1KLH0</accession>
<name>A0A3C1KLH0_9GAMM</name>
<dbReference type="InterPro" id="IPR003732">
    <property type="entry name" value="Daa-tRNA_deacyls_DTD"/>
</dbReference>
<comment type="function">
    <text evidence="3">An aminoacyl-tRNA editing enzyme that deacylates mischarged D-aminoacyl-tRNAs. Also deacylates mischarged glycyl-tRNA(Ala), protecting cells against glycine mischarging by AlaRS. Acts via tRNA-based rather than protein-based catalysis; rejects L-amino acids rather than detecting D-amino acids in the active site. By recycling D-aminoacyl-tRNA to D-amino acids and free tRNA molecules, this enzyme counteracts the toxicity associated with the formation of D-aminoacyl-tRNA entities in vivo and helps enforce protein L-homochirality.</text>
</comment>
<comment type="similarity">
    <text evidence="1 3">Belongs to the DTD family.</text>
</comment>
<evidence type="ECO:0000256" key="3">
    <source>
        <dbReference type="HAMAP-Rule" id="MF_00518"/>
    </source>
</evidence>
<dbReference type="EMBL" id="DMND01000105">
    <property type="protein sequence ID" value="HAN27572.1"/>
    <property type="molecule type" value="Genomic_DNA"/>
</dbReference>
<evidence type="ECO:0000256" key="1">
    <source>
        <dbReference type="ARBA" id="ARBA00009673"/>
    </source>
</evidence>
<keyword evidence="2 3" id="KW-0378">Hydrolase</keyword>
<dbReference type="AlphaFoldDB" id="A0A3C1KLH0"/>
<dbReference type="GO" id="GO:0106026">
    <property type="term" value="F:Gly-tRNA(Ala) deacylase activity"/>
    <property type="evidence" value="ECO:0007669"/>
    <property type="project" value="UniProtKB-UniRule"/>
</dbReference>
<proteinExistence type="inferred from homology"/>
<dbReference type="GO" id="GO:0019478">
    <property type="term" value="P:D-amino acid catabolic process"/>
    <property type="evidence" value="ECO:0007669"/>
    <property type="project" value="UniProtKB-UniRule"/>
</dbReference>
<protein>
    <recommendedName>
        <fullName evidence="3">D-aminoacyl-tRNA deacylase</fullName>
        <shortName evidence="3">DTD</shortName>
        <ecNumber evidence="3">3.1.1.96</ecNumber>
    </recommendedName>
    <alternativeName>
        <fullName evidence="3">Gly-tRNA(Ala) deacylase</fullName>
        <ecNumber evidence="3">3.1.1.-</ecNumber>
    </alternativeName>
</protein>
<gene>
    <name evidence="3" type="primary">dtd</name>
    <name evidence="4" type="ORF">DCP75_07605</name>
</gene>
<dbReference type="PANTHER" id="PTHR10472">
    <property type="entry name" value="D-TYROSYL-TRNA TYR DEACYLASE"/>
    <property type="match status" value="1"/>
</dbReference>
<sequence>MKALLQRVTTARVTVGERCVGAIGSGLLVFLGLEQGDQRETGVRLLQRILDYRIFADADGRMNRSVTDVGGEVLLVSQFTLAADTGKGLRPGFSTAMAPAEAEAFYAWMLAELRARHAGVAAGEFGANMQVSLVNDGPVTFLLESGPA</sequence>
<dbReference type="GO" id="GO:0051500">
    <property type="term" value="F:D-tyrosyl-tRNA(Tyr) deacylase activity"/>
    <property type="evidence" value="ECO:0007669"/>
    <property type="project" value="TreeGrafter"/>
</dbReference>
<reference evidence="4 5" key="1">
    <citation type="journal article" date="2018" name="Nat. Biotechnol.">
        <title>A standardized bacterial taxonomy based on genome phylogeny substantially revises the tree of life.</title>
        <authorList>
            <person name="Parks D.H."/>
            <person name="Chuvochina M."/>
            <person name="Waite D.W."/>
            <person name="Rinke C."/>
            <person name="Skarshewski A."/>
            <person name="Chaumeil P.A."/>
            <person name="Hugenholtz P."/>
        </authorList>
    </citation>
    <scope>NUCLEOTIDE SEQUENCE [LARGE SCALE GENOMIC DNA]</scope>
    <source>
        <strain evidence="4">UBA9158</strain>
    </source>
</reference>
<dbReference type="GO" id="GO:0000049">
    <property type="term" value="F:tRNA binding"/>
    <property type="evidence" value="ECO:0007669"/>
    <property type="project" value="UniProtKB-UniRule"/>
</dbReference>
<dbReference type="FunFam" id="3.50.80.10:FF:000001">
    <property type="entry name" value="D-aminoacyl-tRNA deacylase"/>
    <property type="match status" value="1"/>
</dbReference>
<dbReference type="SUPFAM" id="SSF69500">
    <property type="entry name" value="DTD-like"/>
    <property type="match status" value="1"/>
</dbReference>
<comment type="catalytic activity">
    <reaction evidence="3">
        <text>glycyl-tRNA(Ala) + H2O = tRNA(Ala) + glycine + H(+)</text>
        <dbReference type="Rhea" id="RHEA:53744"/>
        <dbReference type="Rhea" id="RHEA-COMP:9657"/>
        <dbReference type="Rhea" id="RHEA-COMP:13640"/>
        <dbReference type="ChEBI" id="CHEBI:15377"/>
        <dbReference type="ChEBI" id="CHEBI:15378"/>
        <dbReference type="ChEBI" id="CHEBI:57305"/>
        <dbReference type="ChEBI" id="CHEBI:78442"/>
        <dbReference type="ChEBI" id="CHEBI:78522"/>
    </reaction>
</comment>
<comment type="subcellular location">
    <subcellularLocation>
        <location evidence="3">Cytoplasm</location>
    </subcellularLocation>
</comment>
<comment type="caution">
    <text evidence="4">The sequence shown here is derived from an EMBL/GenBank/DDBJ whole genome shotgun (WGS) entry which is preliminary data.</text>
</comment>
<comment type="subunit">
    <text evidence="3">Homodimer.</text>
</comment>
<dbReference type="InterPro" id="IPR023509">
    <property type="entry name" value="DTD-like_sf"/>
</dbReference>
<dbReference type="EC" id="3.1.1.96" evidence="3"/>
<evidence type="ECO:0000313" key="5">
    <source>
        <dbReference type="Proteomes" id="UP000259273"/>
    </source>
</evidence>
<feature type="short sequence motif" description="Gly-cisPro motif, important for rejection of L-amino acids" evidence="3">
    <location>
        <begin position="137"/>
        <end position="138"/>
    </location>
</feature>
<keyword evidence="3" id="KW-0694">RNA-binding</keyword>
<dbReference type="GO" id="GO:0043908">
    <property type="term" value="F:Ser(Gly)-tRNA(Ala) hydrolase activity"/>
    <property type="evidence" value="ECO:0007669"/>
    <property type="project" value="UniProtKB-UniRule"/>
</dbReference>
<dbReference type="NCBIfam" id="TIGR00256">
    <property type="entry name" value="D-aminoacyl-tRNA deacylase"/>
    <property type="match status" value="1"/>
</dbReference>
<comment type="catalytic activity">
    <reaction evidence="3">
        <text>a D-aminoacyl-tRNA + H2O = a tRNA + a D-alpha-amino acid + H(+)</text>
        <dbReference type="Rhea" id="RHEA:13953"/>
        <dbReference type="Rhea" id="RHEA-COMP:10123"/>
        <dbReference type="Rhea" id="RHEA-COMP:10124"/>
        <dbReference type="ChEBI" id="CHEBI:15377"/>
        <dbReference type="ChEBI" id="CHEBI:15378"/>
        <dbReference type="ChEBI" id="CHEBI:59871"/>
        <dbReference type="ChEBI" id="CHEBI:78442"/>
        <dbReference type="ChEBI" id="CHEBI:79333"/>
        <dbReference type="EC" id="3.1.1.96"/>
    </reaction>
</comment>
<dbReference type="Gene3D" id="3.50.80.10">
    <property type="entry name" value="D-tyrosyl-tRNA(Tyr) deacylase"/>
    <property type="match status" value="1"/>
</dbReference>
<evidence type="ECO:0000313" key="4">
    <source>
        <dbReference type="EMBL" id="HAN27572.1"/>
    </source>
</evidence>
<dbReference type="GO" id="GO:0005737">
    <property type="term" value="C:cytoplasm"/>
    <property type="evidence" value="ECO:0007669"/>
    <property type="project" value="UniProtKB-SubCell"/>
</dbReference>
<keyword evidence="3" id="KW-0820">tRNA-binding</keyword>
<dbReference type="PANTHER" id="PTHR10472:SF5">
    <property type="entry name" value="D-AMINOACYL-TRNA DEACYLASE 1"/>
    <property type="match status" value="1"/>
</dbReference>
<dbReference type="STRING" id="1121937.GCA_000423125_02909"/>
<keyword evidence="3" id="KW-0963">Cytoplasm</keyword>
<evidence type="ECO:0000256" key="2">
    <source>
        <dbReference type="ARBA" id="ARBA00022801"/>
    </source>
</evidence>
<dbReference type="Pfam" id="PF02580">
    <property type="entry name" value="Tyr_Deacylase"/>
    <property type="match status" value="1"/>
</dbReference>
<organism evidence="4 5">
    <name type="scientific">Haliea salexigens</name>
    <dbReference type="NCBI Taxonomy" id="287487"/>
    <lineage>
        <taxon>Bacteria</taxon>
        <taxon>Pseudomonadati</taxon>
        <taxon>Pseudomonadota</taxon>
        <taxon>Gammaproteobacteria</taxon>
        <taxon>Cellvibrionales</taxon>
        <taxon>Halieaceae</taxon>
        <taxon>Haliea</taxon>
    </lineage>
</organism>
<comment type="domain">
    <text evidence="3">A Gly-cisPro motif from one monomer fits into the active site of the other monomer to allow specific chiral rejection of L-amino acids.</text>
</comment>
<dbReference type="Proteomes" id="UP000259273">
    <property type="component" value="Unassembled WGS sequence"/>
</dbReference>
<dbReference type="HAMAP" id="MF_00518">
    <property type="entry name" value="Deacylase_Dtd"/>
    <property type="match status" value="1"/>
</dbReference>